<gene>
    <name evidence="2" type="ORF">N7494_007856</name>
</gene>
<organism evidence="2 3">
    <name type="scientific">Penicillium frequentans</name>
    <dbReference type="NCBI Taxonomy" id="3151616"/>
    <lineage>
        <taxon>Eukaryota</taxon>
        <taxon>Fungi</taxon>
        <taxon>Dikarya</taxon>
        <taxon>Ascomycota</taxon>
        <taxon>Pezizomycotina</taxon>
        <taxon>Eurotiomycetes</taxon>
        <taxon>Eurotiomycetidae</taxon>
        <taxon>Eurotiales</taxon>
        <taxon>Aspergillaceae</taxon>
        <taxon>Penicillium</taxon>
    </lineage>
</organism>
<dbReference type="Proteomes" id="UP001220324">
    <property type="component" value="Unassembled WGS sequence"/>
</dbReference>
<evidence type="ECO:0000313" key="2">
    <source>
        <dbReference type="EMBL" id="KAJ5538377.1"/>
    </source>
</evidence>
<dbReference type="PANTHER" id="PTHR33606">
    <property type="entry name" value="PROTEIN YCII"/>
    <property type="match status" value="1"/>
</dbReference>
<dbReference type="Pfam" id="PF03795">
    <property type="entry name" value="YCII"/>
    <property type="match status" value="1"/>
</dbReference>
<dbReference type="InterPro" id="IPR005545">
    <property type="entry name" value="YCII"/>
</dbReference>
<reference evidence="2 3" key="1">
    <citation type="journal article" date="2023" name="IMA Fungus">
        <title>Comparative genomic study of the Penicillium genus elucidates a diverse pangenome and 15 lateral gene transfer events.</title>
        <authorList>
            <person name="Petersen C."/>
            <person name="Sorensen T."/>
            <person name="Nielsen M.R."/>
            <person name="Sondergaard T.E."/>
            <person name="Sorensen J.L."/>
            <person name="Fitzpatrick D.A."/>
            <person name="Frisvad J.C."/>
            <person name="Nielsen K.L."/>
        </authorList>
    </citation>
    <scope>NUCLEOTIDE SEQUENCE [LARGE SCALE GENOMIC DNA]</scope>
    <source>
        <strain evidence="2 3">IBT 35679</strain>
    </source>
</reference>
<sequence>MSQENDFLVRLPDHINALQTRLENRPLHLSHNKPHFESGRIAFGGPIYSSQPTSLEDGMTKITGSIHLCKANTEEEVWEMIRNDPYAKLGVWNLNETVVTPMKVFVSKPM</sequence>
<dbReference type="Gene3D" id="3.30.70.1060">
    <property type="entry name" value="Dimeric alpha+beta barrel"/>
    <property type="match status" value="1"/>
</dbReference>
<dbReference type="AlphaFoldDB" id="A0AAD6GF35"/>
<accession>A0AAD6GF35</accession>
<dbReference type="PANTHER" id="PTHR33606:SF3">
    <property type="entry name" value="PROTEIN YCII"/>
    <property type="match status" value="1"/>
</dbReference>
<name>A0AAD6GF35_9EURO</name>
<dbReference type="SUPFAM" id="SSF54909">
    <property type="entry name" value="Dimeric alpha+beta barrel"/>
    <property type="match status" value="1"/>
</dbReference>
<protein>
    <recommendedName>
        <fullName evidence="1">YCII-related domain-containing protein</fullName>
    </recommendedName>
</protein>
<dbReference type="InterPro" id="IPR051807">
    <property type="entry name" value="Sec-metab_biosynth-assoc"/>
</dbReference>
<feature type="domain" description="YCII-related" evidence="1">
    <location>
        <begin position="12"/>
        <end position="93"/>
    </location>
</feature>
<evidence type="ECO:0000313" key="3">
    <source>
        <dbReference type="Proteomes" id="UP001220324"/>
    </source>
</evidence>
<dbReference type="EMBL" id="JAQIZZ010000006">
    <property type="protein sequence ID" value="KAJ5538377.1"/>
    <property type="molecule type" value="Genomic_DNA"/>
</dbReference>
<dbReference type="InterPro" id="IPR011008">
    <property type="entry name" value="Dimeric_a/b-barrel"/>
</dbReference>
<evidence type="ECO:0000259" key="1">
    <source>
        <dbReference type="Pfam" id="PF03795"/>
    </source>
</evidence>
<proteinExistence type="predicted"/>
<comment type="caution">
    <text evidence="2">The sequence shown here is derived from an EMBL/GenBank/DDBJ whole genome shotgun (WGS) entry which is preliminary data.</text>
</comment>
<keyword evidence="3" id="KW-1185">Reference proteome</keyword>